<accession>A0A2N0Z1T3</accession>
<evidence type="ECO:0000256" key="8">
    <source>
        <dbReference type="SAM" id="Phobius"/>
    </source>
</evidence>
<dbReference type="SUPFAM" id="SSF103473">
    <property type="entry name" value="MFS general substrate transporter"/>
    <property type="match status" value="1"/>
</dbReference>
<evidence type="ECO:0000256" key="7">
    <source>
        <dbReference type="ARBA" id="ARBA00023136"/>
    </source>
</evidence>
<gene>
    <name evidence="10" type="ORF">CWS01_11855</name>
</gene>
<feature type="transmembrane region" description="Helical" evidence="8">
    <location>
        <begin position="139"/>
        <end position="160"/>
    </location>
</feature>
<feature type="transmembrane region" description="Helical" evidence="8">
    <location>
        <begin position="80"/>
        <end position="99"/>
    </location>
</feature>
<name>A0A2N0Z1T3_9BACI</name>
<evidence type="ECO:0000313" key="10">
    <source>
        <dbReference type="EMBL" id="PKG23471.1"/>
    </source>
</evidence>
<evidence type="ECO:0000256" key="3">
    <source>
        <dbReference type="ARBA" id="ARBA00022448"/>
    </source>
</evidence>
<dbReference type="AlphaFoldDB" id="A0A2N0Z1T3"/>
<comment type="subcellular location">
    <subcellularLocation>
        <location evidence="1">Cell membrane</location>
        <topology evidence="1">Multi-pass membrane protein</topology>
    </subcellularLocation>
</comment>
<dbReference type="GO" id="GO:0005886">
    <property type="term" value="C:plasma membrane"/>
    <property type="evidence" value="ECO:0007669"/>
    <property type="project" value="UniProtKB-SubCell"/>
</dbReference>
<dbReference type="Proteomes" id="UP000233375">
    <property type="component" value="Unassembled WGS sequence"/>
</dbReference>
<dbReference type="InterPro" id="IPR036259">
    <property type="entry name" value="MFS_trans_sf"/>
</dbReference>
<comment type="caution">
    <text evidence="10">The sequence shown here is derived from an EMBL/GenBank/DDBJ whole genome shotgun (WGS) entry which is preliminary data.</text>
</comment>
<keyword evidence="5 8" id="KW-0812">Transmembrane</keyword>
<keyword evidence="3" id="KW-0813">Transport</keyword>
<keyword evidence="11" id="KW-1185">Reference proteome</keyword>
<feature type="transmembrane region" description="Helical" evidence="8">
    <location>
        <begin position="253"/>
        <end position="271"/>
    </location>
</feature>
<keyword evidence="4" id="KW-1003">Cell membrane</keyword>
<feature type="transmembrane region" description="Helical" evidence="8">
    <location>
        <begin position="342"/>
        <end position="364"/>
    </location>
</feature>
<evidence type="ECO:0000256" key="2">
    <source>
        <dbReference type="ARBA" id="ARBA00008335"/>
    </source>
</evidence>
<dbReference type="PANTHER" id="PTHR43271:SF1">
    <property type="entry name" value="INNER MEMBRANE TRANSPORT PROTEIN YNFM"/>
    <property type="match status" value="1"/>
</dbReference>
<dbReference type="GO" id="GO:0022857">
    <property type="term" value="F:transmembrane transporter activity"/>
    <property type="evidence" value="ECO:0007669"/>
    <property type="project" value="InterPro"/>
</dbReference>
<reference evidence="10 11" key="1">
    <citation type="journal article" date="2003" name="Int. J. Syst. Evol. Microbiol.">
        <title>Bacillus nealsonii sp. nov., isolated from a spacecraft-assembly facility, whose spores are gamma-radiation resistant.</title>
        <authorList>
            <person name="Venkateswaran K."/>
            <person name="Kempf M."/>
            <person name="Chen F."/>
            <person name="Satomi M."/>
            <person name="Nicholson W."/>
            <person name="Kern R."/>
        </authorList>
    </citation>
    <scope>NUCLEOTIDE SEQUENCE [LARGE SCALE GENOMIC DNA]</scope>
    <source>
        <strain evidence="10 11">FO-92</strain>
    </source>
</reference>
<keyword evidence="6 8" id="KW-1133">Transmembrane helix</keyword>
<feature type="transmembrane region" description="Helical" evidence="8">
    <location>
        <begin position="370"/>
        <end position="391"/>
    </location>
</feature>
<feature type="transmembrane region" description="Helical" evidence="8">
    <location>
        <begin position="310"/>
        <end position="330"/>
    </location>
</feature>
<evidence type="ECO:0000259" key="9">
    <source>
        <dbReference type="PROSITE" id="PS50850"/>
    </source>
</evidence>
<feature type="domain" description="Major facilitator superfamily (MFS) profile" evidence="9">
    <location>
        <begin position="10"/>
        <end position="393"/>
    </location>
</feature>
<dbReference type="CDD" id="cd17324">
    <property type="entry name" value="MFS_NepI_like"/>
    <property type="match status" value="1"/>
</dbReference>
<evidence type="ECO:0000256" key="4">
    <source>
        <dbReference type="ARBA" id="ARBA00022475"/>
    </source>
</evidence>
<evidence type="ECO:0000313" key="11">
    <source>
        <dbReference type="Proteomes" id="UP000233375"/>
    </source>
</evidence>
<dbReference type="InterPro" id="IPR020846">
    <property type="entry name" value="MFS_dom"/>
</dbReference>
<proteinExistence type="inferred from homology"/>
<organism evidence="10 11">
    <name type="scientific">Niallia nealsonii</name>
    <dbReference type="NCBI Taxonomy" id="115979"/>
    <lineage>
        <taxon>Bacteria</taxon>
        <taxon>Bacillati</taxon>
        <taxon>Bacillota</taxon>
        <taxon>Bacilli</taxon>
        <taxon>Bacillales</taxon>
        <taxon>Bacillaceae</taxon>
        <taxon>Niallia</taxon>
    </lineage>
</organism>
<dbReference type="PROSITE" id="PS50850">
    <property type="entry name" value="MFS"/>
    <property type="match status" value="1"/>
</dbReference>
<evidence type="ECO:0000256" key="6">
    <source>
        <dbReference type="ARBA" id="ARBA00022989"/>
    </source>
</evidence>
<comment type="similarity">
    <text evidence="2">Belongs to the major facilitator superfamily.</text>
</comment>
<dbReference type="RefSeq" id="WP_101177412.1">
    <property type="nucleotide sequence ID" value="NZ_PISE01000023.1"/>
</dbReference>
<feature type="transmembrane region" description="Helical" evidence="8">
    <location>
        <begin position="105"/>
        <end position="127"/>
    </location>
</feature>
<dbReference type="OrthoDB" id="63984at2"/>
<evidence type="ECO:0000256" key="5">
    <source>
        <dbReference type="ARBA" id="ARBA00022692"/>
    </source>
</evidence>
<feature type="transmembrane region" description="Helical" evidence="8">
    <location>
        <begin position="16"/>
        <end position="36"/>
    </location>
</feature>
<feature type="transmembrane region" description="Helical" evidence="8">
    <location>
        <begin position="283"/>
        <end position="304"/>
    </location>
</feature>
<dbReference type="PANTHER" id="PTHR43271">
    <property type="entry name" value="BLL2771 PROTEIN"/>
    <property type="match status" value="1"/>
</dbReference>
<protein>
    <submittedName>
        <fullName evidence="10">MFS transporter</fullName>
    </submittedName>
</protein>
<feature type="transmembrane region" description="Helical" evidence="8">
    <location>
        <begin position="48"/>
        <end position="68"/>
    </location>
</feature>
<dbReference type="Gene3D" id="1.20.1250.20">
    <property type="entry name" value="MFS general substrate transporter like domains"/>
    <property type="match status" value="1"/>
</dbReference>
<feature type="transmembrane region" description="Helical" evidence="8">
    <location>
        <begin position="218"/>
        <end position="241"/>
    </location>
</feature>
<feature type="transmembrane region" description="Helical" evidence="8">
    <location>
        <begin position="166"/>
        <end position="188"/>
    </location>
</feature>
<dbReference type="EMBL" id="PISE01000023">
    <property type="protein sequence ID" value="PKG23471.1"/>
    <property type="molecule type" value="Genomic_DNA"/>
</dbReference>
<evidence type="ECO:0000256" key="1">
    <source>
        <dbReference type="ARBA" id="ARBA00004651"/>
    </source>
</evidence>
<dbReference type="InterPro" id="IPR011701">
    <property type="entry name" value="MFS"/>
</dbReference>
<keyword evidence="7 8" id="KW-0472">Membrane</keyword>
<dbReference type="Pfam" id="PF07690">
    <property type="entry name" value="MFS_1"/>
    <property type="match status" value="1"/>
</dbReference>
<sequence>MVYIKDGTPIFRKTSFAFFAAGFNTFAILYCAQPLMQEFTSEFNISPTMASLPLSLSTISLAISMLVLGSLSEVWGRKPTMVYSMLLASIFCLLTAFSPNFHVLLLLRTLLGIILAGVPSVAMAYLGEEVESSSLGKAMGLYISGNAIGAMGGRIISGVLSDFFGWHIAVGGIGIISIAATLIFAYMLRPSNNFKSQKLKIYDLSKSMAKHLKDPGLLCLYGLGFLLLGSNVALFNYIGFALTDEPYSLKQGLVSWIFLLFIIGMFSSVWIGRLADRYGRQYILIINLLLIGFGACLTLNTLLIVKIIGLGLTTFGFFGSHSIASGWVSHRAVKNKAQASSLYLFLYYTGSSIGGTLGGVFWSILGWKGLIYMVICFIIIALFLTLILFKVTGLTKFHLRKINKQHFIFKNKN</sequence>